<gene>
    <name evidence="2" type="primary">81</name>
    <name evidence="2" type="ORF">EUREKA_81</name>
</gene>
<dbReference type="RefSeq" id="YP_009591621.1">
    <property type="nucleotide sequence ID" value="NC_041850.1"/>
</dbReference>
<proteinExistence type="predicted"/>
<dbReference type="Pfam" id="PF13392">
    <property type="entry name" value="HNH_3"/>
    <property type="match status" value="1"/>
</dbReference>
<keyword evidence="3" id="KW-1185">Reference proteome</keyword>
<dbReference type="Proteomes" id="UP000000698">
    <property type="component" value="Segment"/>
</dbReference>
<name>G1JWV1_9CAUD</name>
<organism evidence="2 3">
    <name type="scientific">Mycobacterium phage Eureka</name>
    <dbReference type="NCBI Taxonomy" id="2922993"/>
    <lineage>
        <taxon>Viruses</taxon>
        <taxon>Duplodnaviria</taxon>
        <taxon>Heunggongvirae</taxon>
        <taxon>Uroviricota</taxon>
        <taxon>Caudoviricetes</taxon>
        <taxon>Kostyavirus</taxon>
        <taxon>Kostyavirus eureka</taxon>
    </lineage>
</organism>
<evidence type="ECO:0000313" key="3">
    <source>
        <dbReference type="Proteomes" id="UP000000698"/>
    </source>
</evidence>
<reference evidence="2 3" key="1">
    <citation type="journal article" date="2012" name="J. Virol.">
        <title>Complete Genome Sequences of 138 Mycobacteriophages.</title>
        <authorList>
            <consortium name="the Science Education Alliance Phage Hunters Advancing Genomics and Evolutionary Science Program"/>
            <consortium name="the KwaZulu-Natal Research Institute for Tuberculosis and HIV Mycobacterial Genetics Course Students"/>
            <consortium name="the Phage Hunters Integrating Research and Education Program"/>
            <person name="Hatfull G.F."/>
        </authorList>
    </citation>
    <scope>NUCLEOTIDE SEQUENCE [LARGE SCALE GENOMIC DNA]</scope>
</reference>
<evidence type="ECO:0000259" key="1">
    <source>
        <dbReference type="Pfam" id="PF13392"/>
    </source>
</evidence>
<sequence length="148" mass="17343">MPAAKGIVIPERVAQRAYMKWEPDENGCYISTYSTASHGYAQIGWQDPGYRQIVLAHRAAWTHVHGQIPEGMTIDHRPTCDRRCVNVSHLRMLTNFENARRTFGRDWPLGQCLHGHDNTHLVREPNGRMRCILCRRERRRRAYRKHGR</sequence>
<dbReference type="EMBL" id="JN412590">
    <property type="protein sequence ID" value="AEL98096.1"/>
    <property type="molecule type" value="Genomic_DNA"/>
</dbReference>
<dbReference type="SUPFAM" id="SSF54060">
    <property type="entry name" value="His-Me finger endonucleases"/>
    <property type="match status" value="1"/>
</dbReference>
<dbReference type="Gene3D" id="3.90.75.20">
    <property type="match status" value="1"/>
</dbReference>
<protein>
    <submittedName>
        <fullName evidence="2">HNH domain protein</fullName>
    </submittedName>
</protein>
<accession>G1JWV1</accession>
<evidence type="ECO:0000313" key="2">
    <source>
        <dbReference type="EMBL" id="AEL98096.1"/>
    </source>
</evidence>
<dbReference type="InterPro" id="IPR044925">
    <property type="entry name" value="His-Me_finger_sf"/>
</dbReference>
<feature type="domain" description="HNH nuclease" evidence="1">
    <location>
        <begin position="55"/>
        <end position="100"/>
    </location>
</feature>
<dbReference type="InterPro" id="IPR003615">
    <property type="entry name" value="HNH_nuc"/>
</dbReference>
<dbReference type="GeneID" id="40067079"/>